<organism evidence="2 3">
    <name type="scientific">Parashewanella curva</name>
    <dbReference type="NCBI Taxonomy" id="2338552"/>
    <lineage>
        <taxon>Bacteria</taxon>
        <taxon>Pseudomonadati</taxon>
        <taxon>Pseudomonadota</taxon>
        <taxon>Gammaproteobacteria</taxon>
        <taxon>Alteromonadales</taxon>
        <taxon>Shewanellaceae</taxon>
        <taxon>Parashewanella</taxon>
    </lineage>
</organism>
<dbReference type="InterPro" id="IPR012341">
    <property type="entry name" value="6hp_glycosidase-like_sf"/>
</dbReference>
<dbReference type="Gene3D" id="1.50.10.10">
    <property type="match status" value="1"/>
</dbReference>
<protein>
    <submittedName>
        <fullName evidence="2">Metal-independent alpha-mannosidase</fullName>
    </submittedName>
</protein>
<dbReference type="AlphaFoldDB" id="A0A3L8Q130"/>
<evidence type="ECO:0000313" key="3">
    <source>
        <dbReference type="Proteomes" id="UP000281474"/>
    </source>
</evidence>
<comment type="caution">
    <text evidence="2">The sequence shown here is derived from an EMBL/GenBank/DDBJ whole genome shotgun (WGS) entry which is preliminary data.</text>
</comment>
<dbReference type="OrthoDB" id="181472at2"/>
<dbReference type="PIRSF" id="PIRSF028846">
    <property type="entry name" value="UCP028846"/>
    <property type="match status" value="1"/>
</dbReference>
<dbReference type="SUPFAM" id="SSF48208">
    <property type="entry name" value="Six-hairpin glycosidases"/>
    <property type="match status" value="1"/>
</dbReference>
<dbReference type="InterPro" id="IPR008313">
    <property type="entry name" value="GH125"/>
</dbReference>
<feature type="signal peptide" evidence="1">
    <location>
        <begin position="1"/>
        <end position="23"/>
    </location>
</feature>
<evidence type="ECO:0000256" key="1">
    <source>
        <dbReference type="SAM" id="SignalP"/>
    </source>
</evidence>
<keyword evidence="1" id="KW-0732">Signal</keyword>
<sequence>MVKKVFSGVLLLTVLLMSMAARADTPYQRPTAPKFKSNAVEGYIQSQQQKFNSSELSSLFTRTFPYSLDNTIFQQNVDTASDISSLRTYVVTGADLQAMWLRDSSNQLSPYAFLISKDDRLFKLLVGLANSQAEFVLKDSFANAFIVPNGPQSSHNDDQTYKQYQQAAMKPPVFERKFEPDSLAAVLKLQRVILENTSTQQKQQLLDDIQKNWLLADNVIVELLSAWTGDFDDLSNPSNQYYYYFSRPGANALNTLVNGVGNPSKTTGLVRTVFRPSDDATSLPYNVPVNFMLASELKRLTTQYSLITNIDNQVTPKLIGLSNKILQALKANSIEGSGTSTRYSYELDGFGNRKFMDDGNIPSLLSLPVIAPNLYETNIYQQTRKQILNASTNPYFFDGSDSIQGGVGSPHTGPNRIWPLSLISQAESSADENEIKTLLAALINSSQKNGLIYESYSSSNYQDITRENFAWANAEFANFIIWLIEKHPNIVLKSQ</sequence>
<dbReference type="GO" id="GO:0005975">
    <property type="term" value="P:carbohydrate metabolic process"/>
    <property type="evidence" value="ECO:0007669"/>
    <property type="project" value="InterPro"/>
</dbReference>
<accession>A0A3L8Q130</accession>
<reference evidence="2 3" key="1">
    <citation type="submission" date="2018-09" db="EMBL/GenBank/DDBJ databases">
        <title>Phylogeny of the Shewanellaceae, and recommendation for two new genera, Pseudoshewanella and Parashewanella.</title>
        <authorList>
            <person name="Wang G."/>
        </authorList>
    </citation>
    <scope>NUCLEOTIDE SEQUENCE [LARGE SCALE GENOMIC DNA]</scope>
    <source>
        <strain evidence="2 3">C51</strain>
    </source>
</reference>
<evidence type="ECO:0000313" key="2">
    <source>
        <dbReference type="EMBL" id="RLV60769.1"/>
    </source>
</evidence>
<dbReference type="PANTHER" id="PTHR31047">
    <property type="entry name" value="MEIOTICALLY UP-REGULATED GENE 157 PROTEIN"/>
    <property type="match status" value="1"/>
</dbReference>
<dbReference type="Pfam" id="PF06824">
    <property type="entry name" value="Glyco_hydro_125"/>
    <property type="match status" value="1"/>
</dbReference>
<feature type="chain" id="PRO_5018049890" evidence="1">
    <location>
        <begin position="24"/>
        <end position="495"/>
    </location>
</feature>
<name>A0A3L8Q130_9GAMM</name>
<dbReference type="EMBL" id="QZEI01000012">
    <property type="protein sequence ID" value="RLV60769.1"/>
    <property type="molecule type" value="Genomic_DNA"/>
</dbReference>
<dbReference type="InterPro" id="IPR008928">
    <property type="entry name" value="6-hairpin_glycosidase_sf"/>
</dbReference>
<keyword evidence="3" id="KW-1185">Reference proteome</keyword>
<dbReference type="SMART" id="SM01149">
    <property type="entry name" value="DUF1237"/>
    <property type="match status" value="1"/>
</dbReference>
<dbReference type="Proteomes" id="UP000281474">
    <property type="component" value="Unassembled WGS sequence"/>
</dbReference>
<proteinExistence type="predicted"/>
<dbReference type="PANTHER" id="PTHR31047:SF0">
    <property type="entry name" value="MEIOTICALLY UP-REGULATED GENE 157 PROTEIN"/>
    <property type="match status" value="1"/>
</dbReference>
<gene>
    <name evidence="2" type="ORF">D5018_05710</name>
</gene>